<dbReference type="GO" id="GO:0016655">
    <property type="term" value="F:oxidoreductase activity, acting on NAD(P)H, quinone or similar compound as acceptor"/>
    <property type="evidence" value="ECO:0007669"/>
    <property type="project" value="InterPro"/>
</dbReference>
<name>A0A162TFZ5_9CLOT</name>
<dbReference type="PANTHER" id="PTHR43741:SF7">
    <property type="entry name" value="FMN-DEPENDENT NADH:QUINONE OXIDOREDUCTASE"/>
    <property type="match status" value="1"/>
</dbReference>
<dbReference type="Gene3D" id="3.40.50.360">
    <property type="match status" value="1"/>
</dbReference>
<comment type="subunit">
    <text evidence="6">Homodimer.</text>
</comment>
<dbReference type="STRING" id="1121326.CLMAG_24050"/>
<comment type="caution">
    <text evidence="8">The sequence shown here is derived from an EMBL/GenBank/DDBJ whole genome shotgun (WGS) entry which is preliminary data.</text>
</comment>
<dbReference type="AlphaFoldDB" id="A0A162TFZ5"/>
<comment type="similarity">
    <text evidence="6">Belongs to the azoreductase type 1 family.</text>
</comment>
<evidence type="ECO:0000313" key="9">
    <source>
        <dbReference type="Proteomes" id="UP000076603"/>
    </source>
</evidence>
<evidence type="ECO:0000256" key="2">
    <source>
        <dbReference type="ARBA" id="ARBA00022643"/>
    </source>
</evidence>
<evidence type="ECO:0000259" key="7">
    <source>
        <dbReference type="Pfam" id="PF02525"/>
    </source>
</evidence>
<dbReference type="EC" id="1.6.5.-" evidence="6"/>
<evidence type="ECO:0000313" key="8">
    <source>
        <dbReference type="EMBL" id="KZL92591.1"/>
    </source>
</evidence>
<dbReference type="PANTHER" id="PTHR43741">
    <property type="entry name" value="FMN-DEPENDENT NADH-AZOREDUCTASE 1"/>
    <property type="match status" value="1"/>
</dbReference>
<evidence type="ECO:0000256" key="4">
    <source>
        <dbReference type="ARBA" id="ARBA00023027"/>
    </source>
</evidence>
<feature type="binding site" evidence="6">
    <location>
        <begin position="92"/>
        <end position="95"/>
    </location>
    <ligand>
        <name>FMN</name>
        <dbReference type="ChEBI" id="CHEBI:58210"/>
    </ligand>
</feature>
<accession>A0A162TFZ5</accession>
<dbReference type="NCBIfam" id="NF010075">
    <property type="entry name" value="PRK13556.1"/>
    <property type="match status" value="1"/>
</dbReference>
<comment type="catalytic activity">
    <reaction evidence="5">
        <text>N,N-dimethyl-1,4-phenylenediamine + anthranilate + 2 NAD(+) = 2-(4-dimethylaminophenyl)diazenylbenzoate + 2 NADH + 2 H(+)</text>
        <dbReference type="Rhea" id="RHEA:55872"/>
        <dbReference type="ChEBI" id="CHEBI:15378"/>
        <dbReference type="ChEBI" id="CHEBI:15783"/>
        <dbReference type="ChEBI" id="CHEBI:16567"/>
        <dbReference type="ChEBI" id="CHEBI:57540"/>
        <dbReference type="ChEBI" id="CHEBI:57945"/>
        <dbReference type="ChEBI" id="CHEBI:71579"/>
        <dbReference type="EC" id="1.7.1.17"/>
    </reaction>
    <physiologicalReaction direction="right-to-left" evidence="5">
        <dbReference type="Rhea" id="RHEA:55874"/>
    </physiologicalReaction>
</comment>
<protein>
    <recommendedName>
        <fullName evidence="6">FMN dependent NADH:quinone oxidoreductase</fullName>
        <ecNumber evidence="6">1.6.5.-</ecNumber>
    </recommendedName>
    <alternativeName>
        <fullName evidence="6">Azo-dye reductase</fullName>
    </alternativeName>
    <alternativeName>
        <fullName evidence="6">FMN-dependent NADH-azo compound oxidoreductase</fullName>
    </alternativeName>
    <alternativeName>
        <fullName evidence="6">FMN-dependent NADH-azoreductase</fullName>
        <ecNumber evidence="6">1.7.1.17</ecNumber>
    </alternativeName>
</protein>
<organism evidence="8 9">
    <name type="scientific">Clostridium magnum DSM 2767</name>
    <dbReference type="NCBI Taxonomy" id="1121326"/>
    <lineage>
        <taxon>Bacteria</taxon>
        <taxon>Bacillati</taxon>
        <taxon>Bacillota</taxon>
        <taxon>Clostridia</taxon>
        <taxon>Eubacteriales</taxon>
        <taxon>Clostridiaceae</taxon>
        <taxon>Clostridium</taxon>
    </lineage>
</organism>
<keyword evidence="4 6" id="KW-0520">NAD</keyword>
<sequence>MSKVLYIKANAKPEGASRTFKISDNFVEQYRKQNPNDEIVTLDLYKEGISFLKEEDINSVFGPKTDDSRNHPILKYAYQFAEADKYIIAAPMWNLSFPAVLKAYIDYICVTGITFKYTEEGPVGLCQGKKVVHIVSRGGGYSEEPFATYEMGDRYLRTILGFLGITDFTTIVADNLDVIGQDIEAIVKNTIEKAVEKAKDF</sequence>
<dbReference type="EMBL" id="LWAE01000002">
    <property type="protein sequence ID" value="KZL92591.1"/>
    <property type="molecule type" value="Genomic_DNA"/>
</dbReference>
<evidence type="ECO:0000256" key="1">
    <source>
        <dbReference type="ARBA" id="ARBA00022630"/>
    </source>
</evidence>
<feature type="binding site" evidence="6">
    <location>
        <begin position="136"/>
        <end position="139"/>
    </location>
    <ligand>
        <name>FMN</name>
        <dbReference type="ChEBI" id="CHEBI:58210"/>
    </ligand>
</feature>
<comment type="cofactor">
    <cofactor evidence="6">
        <name>FMN</name>
        <dbReference type="ChEBI" id="CHEBI:58210"/>
    </cofactor>
    <text evidence="6">Binds 1 FMN per subunit.</text>
</comment>
<dbReference type="EC" id="1.7.1.17" evidence="6"/>
<dbReference type="InterPro" id="IPR029039">
    <property type="entry name" value="Flavoprotein-like_sf"/>
</dbReference>
<feature type="domain" description="Flavodoxin-like fold" evidence="7">
    <location>
        <begin position="2"/>
        <end position="196"/>
    </location>
</feature>
<comment type="caution">
    <text evidence="6">Lacks conserved residue(s) required for the propagation of feature annotation.</text>
</comment>
<reference evidence="8 9" key="1">
    <citation type="submission" date="2016-04" db="EMBL/GenBank/DDBJ databases">
        <title>Genome sequence of Clostridium magnum DSM 2767.</title>
        <authorList>
            <person name="Poehlein A."/>
            <person name="Uhlig R."/>
            <person name="Fischer R."/>
            <person name="Bahl H."/>
            <person name="Daniel R."/>
        </authorList>
    </citation>
    <scope>NUCLEOTIDE SEQUENCE [LARGE SCALE GENOMIC DNA]</scope>
    <source>
        <strain evidence="8 9">DSM 2767</strain>
    </source>
</reference>
<dbReference type="Proteomes" id="UP000076603">
    <property type="component" value="Unassembled WGS sequence"/>
</dbReference>
<dbReference type="SUPFAM" id="SSF52218">
    <property type="entry name" value="Flavoproteins"/>
    <property type="match status" value="1"/>
</dbReference>
<dbReference type="GO" id="GO:0009055">
    <property type="term" value="F:electron transfer activity"/>
    <property type="evidence" value="ECO:0007669"/>
    <property type="project" value="UniProtKB-UniRule"/>
</dbReference>
<comment type="function">
    <text evidence="6">Quinone reductase that provides resistance to thiol-specific stress caused by electrophilic quinones.</text>
</comment>
<dbReference type="InterPro" id="IPR050104">
    <property type="entry name" value="FMN-dep_NADH:Q_OxRdtase_AzoR1"/>
</dbReference>
<dbReference type="PATRIC" id="fig|1121326.3.peg.2403"/>
<proteinExistence type="inferred from homology"/>
<dbReference type="Pfam" id="PF02525">
    <property type="entry name" value="Flavodoxin_2"/>
    <property type="match status" value="1"/>
</dbReference>
<comment type="function">
    <text evidence="6">Also exhibits azoreductase activity. Catalyzes the reductive cleavage of the azo bond in aromatic azo compounds to the corresponding amines.</text>
</comment>
<dbReference type="HAMAP" id="MF_01216">
    <property type="entry name" value="Azoreductase_type1"/>
    <property type="match status" value="1"/>
</dbReference>
<dbReference type="InterPro" id="IPR003680">
    <property type="entry name" value="Flavodoxin_fold"/>
</dbReference>
<keyword evidence="2 6" id="KW-0288">FMN</keyword>
<gene>
    <name evidence="8" type="primary">azoR1</name>
    <name evidence="6" type="synonym">azoR</name>
    <name evidence="8" type="ORF">CLMAG_24050</name>
</gene>
<evidence type="ECO:0000256" key="6">
    <source>
        <dbReference type="HAMAP-Rule" id="MF_01216"/>
    </source>
</evidence>
<dbReference type="InterPro" id="IPR023048">
    <property type="entry name" value="NADH:quinone_OxRdtase_FMN_depd"/>
</dbReference>
<comment type="catalytic activity">
    <reaction evidence="6">
        <text>2 a quinone + NADH + H(+) = 2 a 1,4-benzosemiquinone + NAD(+)</text>
        <dbReference type="Rhea" id="RHEA:65952"/>
        <dbReference type="ChEBI" id="CHEBI:15378"/>
        <dbReference type="ChEBI" id="CHEBI:57540"/>
        <dbReference type="ChEBI" id="CHEBI:57945"/>
        <dbReference type="ChEBI" id="CHEBI:132124"/>
        <dbReference type="ChEBI" id="CHEBI:134225"/>
    </reaction>
</comment>
<keyword evidence="1 6" id="KW-0285">Flavoprotein</keyword>
<keyword evidence="9" id="KW-1185">Reference proteome</keyword>
<dbReference type="RefSeq" id="WP_066622167.1">
    <property type="nucleotide sequence ID" value="NZ_FQXL01000044.1"/>
</dbReference>
<evidence type="ECO:0000256" key="5">
    <source>
        <dbReference type="ARBA" id="ARBA00048542"/>
    </source>
</evidence>
<dbReference type="OrthoDB" id="9805013at2"/>
<keyword evidence="3 6" id="KW-0560">Oxidoreductase</keyword>
<evidence type="ECO:0000256" key="3">
    <source>
        <dbReference type="ARBA" id="ARBA00023002"/>
    </source>
</evidence>
<dbReference type="GO" id="GO:0010181">
    <property type="term" value="F:FMN binding"/>
    <property type="evidence" value="ECO:0007669"/>
    <property type="project" value="UniProtKB-UniRule"/>
</dbReference>
<dbReference type="GO" id="GO:0016652">
    <property type="term" value="F:oxidoreductase activity, acting on NAD(P)H as acceptor"/>
    <property type="evidence" value="ECO:0007669"/>
    <property type="project" value="UniProtKB-UniRule"/>
</dbReference>